<dbReference type="SUPFAM" id="SSF53067">
    <property type="entry name" value="Actin-like ATPase domain"/>
    <property type="match status" value="2"/>
</dbReference>
<dbReference type="InterPro" id="IPR040607">
    <property type="entry name" value="ALP_N"/>
</dbReference>
<dbReference type="Pfam" id="PF21522">
    <property type="entry name" value="MreB-like_C"/>
    <property type="match status" value="1"/>
</dbReference>
<dbReference type="KEGG" id="pswu:SY83_12585"/>
<proteinExistence type="predicted"/>
<name>A0A172TIV3_9BACL</name>
<dbReference type="Proteomes" id="UP000076927">
    <property type="component" value="Chromosome"/>
</dbReference>
<organism evidence="3 4">
    <name type="scientific">Paenibacillus swuensis</name>
    <dbReference type="NCBI Taxonomy" id="1178515"/>
    <lineage>
        <taxon>Bacteria</taxon>
        <taxon>Bacillati</taxon>
        <taxon>Bacillota</taxon>
        <taxon>Bacilli</taxon>
        <taxon>Bacillales</taxon>
        <taxon>Paenibacillaceae</taxon>
        <taxon>Paenibacillus</taxon>
    </lineage>
</organism>
<dbReference type="AlphaFoldDB" id="A0A172TIV3"/>
<dbReference type="Pfam" id="PF17989">
    <property type="entry name" value="ALP_N"/>
    <property type="match status" value="1"/>
</dbReference>
<evidence type="ECO:0000313" key="4">
    <source>
        <dbReference type="Proteomes" id="UP000076927"/>
    </source>
</evidence>
<dbReference type="EMBL" id="CP011388">
    <property type="protein sequence ID" value="ANE46971.1"/>
    <property type="molecule type" value="Genomic_DNA"/>
</dbReference>
<protein>
    <submittedName>
        <fullName evidence="3">Uncharacterized protein</fullName>
    </submittedName>
</protein>
<dbReference type="CDD" id="cd24023">
    <property type="entry name" value="ASKHA_NBD_ParM_Alp7A-like"/>
    <property type="match status" value="1"/>
</dbReference>
<accession>A0A172TIV3</accession>
<reference evidence="3 4" key="1">
    <citation type="submission" date="2015-01" db="EMBL/GenBank/DDBJ databases">
        <title>Paenibacillus swuensis/DY6/whole genome sequencing.</title>
        <authorList>
            <person name="Kim M.K."/>
            <person name="Srinivasan S."/>
            <person name="Lee J.-J."/>
        </authorList>
    </citation>
    <scope>NUCLEOTIDE SEQUENCE [LARGE SCALE GENOMIC DNA]</scope>
    <source>
        <strain evidence="3 4">DY6</strain>
    </source>
</reference>
<keyword evidence="4" id="KW-1185">Reference proteome</keyword>
<feature type="domain" description="Actin-like protein N-terminal" evidence="1">
    <location>
        <begin position="12"/>
        <end position="184"/>
    </location>
</feature>
<evidence type="ECO:0000313" key="3">
    <source>
        <dbReference type="EMBL" id="ANE46971.1"/>
    </source>
</evidence>
<gene>
    <name evidence="3" type="ORF">SY83_12585</name>
</gene>
<dbReference type="Gene3D" id="3.30.420.40">
    <property type="match status" value="2"/>
</dbReference>
<evidence type="ECO:0000259" key="2">
    <source>
        <dbReference type="Pfam" id="PF21522"/>
    </source>
</evidence>
<feature type="domain" description="Actin homologue MreB-like C-terminal" evidence="2">
    <location>
        <begin position="212"/>
        <end position="333"/>
    </location>
</feature>
<dbReference type="InterPro" id="IPR049067">
    <property type="entry name" value="MreB-like_C"/>
</dbReference>
<dbReference type="STRING" id="1178515.SY83_12585"/>
<sequence>MLGRKEMAKLAGIDVGNDSIKVVLDGTYKPLIVPNIITPGYDRHILQEEDSPLKALDVIVYSPALKQNNRRWFVGQLATELEDNYELEETDNKALSDQSLIVALTSLAYAGVAGTGNGNEGYAQTDEVEFIIGTGLPVRTYTKFHESFEARLIGEHEVTFVTSPQLRNRRIKVRIRRAIVSIEGAAALFNLATHDNLQVRDEEIYNGCIGVCEIGSLTTDLPVVNRMSIDNNFSYGEQMGMANYLDAIMRDVEDTYNYSFPSRAKLVTRVKNRDWTIQRIGEGQASIQPIVNQYFERAAQRIVDLIKKRWKKYPDIQCYYVIGGGATALKSHILEAAGPIKLRFVPESELQNVYGYLKVARSRINQAGYVE</sequence>
<dbReference type="PATRIC" id="fig|1178515.4.peg.2518"/>
<dbReference type="InterPro" id="IPR043129">
    <property type="entry name" value="ATPase_NBD"/>
</dbReference>
<evidence type="ECO:0000259" key="1">
    <source>
        <dbReference type="Pfam" id="PF17989"/>
    </source>
</evidence>